<feature type="transmembrane region" description="Helical" evidence="1">
    <location>
        <begin position="96"/>
        <end position="116"/>
    </location>
</feature>
<proteinExistence type="predicted"/>
<dbReference type="RefSeq" id="WP_141609367.1">
    <property type="nucleotide sequence ID" value="NZ_VIGC02000007.1"/>
</dbReference>
<dbReference type="Proteomes" id="UP000317371">
    <property type="component" value="Unassembled WGS sequence"/>
</dbReference>
<feature type="transmembrane region" description="Helical" evidence="1">
    <location>
        <begin position="224"/>
        <end position="242"/>
    </location>
</feature>
<feature type="transmembrane region" description="Helical" evidence="1">
    <location>
        <begin position="199"/>
        <end position="218"/>
    </location>
</feature>
<feature type="transmembrane region" description="Helical" evidence="1">
    <location>
        <begin position="316"/>
        <end position="338"/>
    </location>
</feature>
<sequence length="507" mass="56101">MDHQSPGGSCRRLVLGLHALALLLLALHLYVRTLPPTPTPLPSPQDAEAAWWGLWPVTYAPGLAVAVGATAWLIFAGWLWWMEWRGARRIPPPCPLPWLAGISLALVTASVLFPIAHTRWGDAYILSKSIAWPDPALRLTHSWQAPLDVYLHSRVWHWFFAGSGEASGDAVPVYRLLSPLAGLLYLAVALALSRDRRLAPGWLTFGLLASLGLLQLFFGYVENYSFAAAGVLAYLWLGLRTLEGRSPLWLASLALALTNATHPSTVVLAPSLLYCGWRCMDGPPSGNPSSGNQKGLSHVSSGGTFTTRGRLAGRGWWTTFLAVAIPMALVATGTVLLMEWGGHGLAALLTTDRPGGSDARWFVPLWQTETRWEHYTLFSWLHLRDWLNEQLLVAPVVMPALAWLALAAPHRRPKVGSTDGILPFLLVATVSYQLFTWVWNPDYGGQRDWDLFSLAALPTALLLAHLAQRRLPDPWYRWMGMAPLLFLQALHTAAWIYQNTLPWAWPK</sequence>
<dbReference type="EMBL" id="VIGC01000007">
    <property type="protein sequence ID" value="TQE96625.1"/>
    <property type="molecule type" value="Genomic_DNA"/>
</dbReference>
<gene>
    <name evidence="2" type="ORF">FKZ61_06965</name>
</gene>
<comment type="caution">
    <text evidence="2">The sequence shown here is derived from an EMBL/GenBank/DDBJ whole genome shotgun (WGS) entry which is preliminary data.</text>
</comment>
<evidence type="ECO:0000313" key="2">
    <source>
        <dbReference type="EMBL" id="TQE96625.1"/>
    </source>
</evidence>
<keyword evidence="1" id="KW-0472">Membrane</keyword>
<feature type="transmembrane region" description="Helical" evidence="1">
    <location>
        <begin position="390"/>
        <end position="408"/>
    </location>
</feature>
<dbReference type="AlphaFoldDB" id="A0A540VIN2"/>
<dbReference type="OrthoDB" id="9824934at2"/>
<organism evidence="2 3">
    <name type="scientific">Litorilinea aerophila</name>
    <dbReference type="NCBI Taxonomy" id="1204385"/>
    <lineage>
        <taxon>Bacteria</taxon>
        <taxon>Bacillati</taxon>
        <taxon>Chloroflexota</taxon>
        <taxon>Caldilineae</taxon>
        <taxon>Caldilineales</taxon>
        <taxon>Caldilineaceae</taxon>
        <taxon>Litorilinea</taxon>
    </lineage>
</organism>
<name>A0A540VIN2_9CHLR</name>
<feature type="transmembrane region" description="Helical" evidence="1">
    <location>
        <begin position="51"/>
        <end position="75"/>
    </location>
</feature>
<evidence type="ECO:0000256" key="1">
    <source>
        <dbReference type="SAM" id="Phobius"/>
    </source>
</evidence>
<protein>
    <recommendedName>
        <fullName evidence="4">Glycosyltransferase RgtA/B/C/D-like domain-containing protein</fullName>
    </recommendedName>
</protein>
<keyword evidence="1" id="KW-0812">Transmembrane</keyword>
<feature type="transmembrane region" description="Helical" evidence="1">
    <location>
        <begin position="420"/>
        <end position="439"/>
    </location>
</feature>
<feature type="transmembrane region" description="Helical" evidence="1">
    <location>
        <begin position="475"/>
        <end position="497"/>
    </location>
</feature>
<accession>A0A540VIN2</accession>
<evidence type="ECO:0000313" key="3">
    <source>
        <dbReference type="Proteomes" id="UP000317371"/>
    </source>
</evidence>
<keyword evidence="3" id="KW-1185">Reference proteome</keyword>
<feature type="transmembrane region" description="Helical" evidence="1">
    <location>
        <begin position="173"/>
        <end position="192"/>
    </location>
</feature>
<keyword evidence="1" id="KW-1133">Transmembrane helix</keyword>
<reference evidence="2 3" key="1">
    <citation type="submission" date="2019-06" db="EMBL/GenBank/DDBJ databases">
        <title>Genome sequence of Litorilinea aerophila BAA-2444.</title>
        <authorList>
            <person name="Maclea K.S."/>
            <person name="Maurais E.G."/>
            <person name="Iannazzi L.C."/>
        </authorList>
    </citation>
    <scope>NUCLEOTIDE SEQUENCE [LARGE SCALE GENOMIC DNA]</scope>
    <source>
        <strain evidence="2 3">ATCC BAA-2444</strain>
    </source>
</reference>
<dbReference type="InParanoid" id="A0A540VIN2"/>
<evidence type="ECO:0008006" key="4">
    <source>
        <dbReference type="Google" id="ProtNLM"/>
    </source>
</evidence>
<feature type="transmembrane region" description="Helical" evidence="1">
    <location>
        <begin position="451"/>
        <end position="468"/>
    </location>
</feature>
<feature type="transmembrane region" description="Helical" evidence="1">
    <location>
        <begin position="12"/>
        <end position="31"/>
    </location>
</feature>